<evidence type="ECO:0000313" key="1">
    <source>
        <dbReference type="EMBL" id="KAK3049335.1"/>
    </source>
</evidence>
<dbReference type="Proteomes" id="UP001186974">
    <property type="component" value="Unassembled WGS sequence"/>
</dbReference>
<protein>
    <submittedName>
        <fullName evidence="1">Uncharacterized protein</fullName>
    </submittedName>
</protein>
<comment type="caution">
    <text evidence="1">The sequence shown here is derived from an EMBL/GenBank/DDBJ whole genome shotgun (WGS) entry which is preliminary data.</text>
</comment>
<sequence>MAPIIKKRTSIRAKAHPARTSSAAKPRTTYPVSSDDGFTTTKKDKRIMKHSLLMSKVQKSQARPKRRRPNKKLVANLESLADALPDADANGGEGAGAGIESRDKVVDQATIRQKSLKSRPGALKRREK</sequence>
<reference evidence="1" key="1">
    <citation type="submission" date="2024-09" db="EMBL/GenBank/DDBJ databases">
        <title>Black Yeasts Isolated from many extreme environments.</title>
        <authorList>
            <person name="Coleine C."/>
            <person name="Stajich J.E."/>
            <person name="Selbmann L."/>
        </authorList>
    </citation>
    <scope>NUCLEOTIDE SEQUENCE</scope>
    <source>
        <strain evidence="1">CCFEE 5737</strain>
    </source>
</reference>
<gene>
    <name evidence="1" type="ORF">LTS18_012769</name>
</gene>
<dbReference type="EMBL" id="JAWDJW010010202">
    <property type="protein sequence ID" value="KAK3049335.1"/>
    <property type="molecule type" value="Genomic_DNA"/>
</dbReference>
<evidence type="ECO:0000313" key="2">
    <source>
        <dbReference type="Proteomes" id="UP001186974"/>
    </source>
</evidence>
<proteinExistence type="predicted"/>
<keyword evidence="2" id="KW-1185">Reference proteome</keyword>
<feature type="non-terminal residue" evidence="1">
    <location>
        <position position="128"/>
    </location>
</feature>
<name>A0ACC3CXD9_9PEZI</name>
<accession>A0ACC3CXD9</accession>
<organism evidence="1 2">
    <name type="scientific">Coniosporium uncinatum</name>
    <dbReference type="NCBI Taxonomy" id="93489"/>
    <lineage>
        <taxon>Eukaryota</taxon>
        <taxon>Fungi</taxon>
        <taxon>Dikarya</taxon>
        <taxon>Ascomycota</taxon>
        <taxon>Pezizomycotina</taxon>
        <taxon>Dothideomycetes</taxon>
        <taxon>Dothideomycetes incertae sedis</taxon>
        <taxon>Coniosporium</taxon>
    </lineage>
</organism>